<name>A0A370TP23_9HELO</name>
<dbReference type="RefSeq" id="XP_031869930.1">
    <property type="nucleotide sequence ID" value="XM_032013330.1"/>
</dbReference>
<evidence type="ECO:0000256" key="10">
    <source>
        <dbReference type="PIRSR" id="PIRSR611150-1"/>
    </source>
</evidence>
<comment type="catalytic activity">
    <reaction evidence="9 12">
        <text>cutin + H2O = cutin monomers.</text>
        <dbReference type="EC" id="3.1.1.74"/>
    </reaction>
</comment>
<dbReference type="Proteomes" id="UP000254866">
    <property type="component" value="Unassembled WGS sequence"/>
</dbReference>
<feature type="disulfide bond" evidence="11">
    <location>
        <begin position="84"/>
        <end position="160"/>
    </location>
</feature>
<feature type="chain" id="PRO_5016479519" description="Cutinase" evidence="12">
    <location>
        <begin position="18"/>
        <end position="252"/>
    </location>
</feature>
<feature type="active site" description="Proton donor/acceptor" evidence="10">
    <location>
        <position position="236"/>
    </location>
</feature>
<dbReference type="InterPro" id="IPR000675">
    <property type="entry name" value="Cutinase/axe"/>
</dbReference>
<dbReference type="PROSITE" id="PS00155">
    <property type="entry name" value="CUTINASE_1"/>
    <property type="match status" value="1"/>
</dbReference>
<reference evidence="13 14" key="1">
    <citation type="journal article" date="2018" name="IMA Fungus">
        <title>IMA Genome-F 9: Draft genome sequence of Annulohypoxylon stygium, Aspergillus mulundensis, Berkeleyomyces basicola (syn. Thielaviopsis basicola), Ceratocystis smalleyi, two Cercospora beticola strains, Coleophoma cylindrospora, Fusarium fracticaudum, Phialophora cf. hyalina, and Morchella septimelata.</title>
        <authorList>
            <person name="Wingfield B.D."/>
            <person name="Bills G.F."/>
            <person name="Dong Y."/>
            <person name="Huang W."/>
            <person name="Nel W.J."/>
            <person name="Swalarsk-Parry B.S."/>
            <person name="Vaghefi N."/>
            <person name="Wilken P.M."/>
            <person name="An Z."/>
            <person name="de Beer Z.W."/>
            <person name="De Vos L."/>
            <person name="Chen L."/>
            <person name="Duong T.A."/>
            <person name="Gao Y."/>
            <person name="Hammerbacher A."/>
            <person name="Kikkert J.R."/>
            <person name="Li Y."/>
            <person name="Li H."/>
            <person name="Li K."/>
            <person name="Li Q."/>
            <person name="Liu X."/>
            <person name="Ma X."/>
            <person name="Naidoo K."/>
            <person name="Pethybridge S.J."/>
            <person name="Sun J."/>
            <person name="Steenkamp E.T."/>
            <person name="van der Nest M.A."/>
            <person name="van Wyk S."/>
            <person name="Wingfield M.J."/>
            <person name="Xiong C."/>
            <person name="Yue Q."/>
            <person name="Zhang X."/>
        </authorList>
    </citation>
    <scope>NUCLEOTIDE SEQUENCE [LARGE SCALE GENOMIC DNA]</scope>
    <source>
        <strain evidence="13 14">BP 5553</strain>
    </source>
</reference>
<feature type="disulfide bond" evidence="11">
    <location>
        <begin position="219"/>
        <end position="226"/>
    </location>
</feature>
<dbReference type="Gene3D" id="3.40.50.1820">
    <property type="entry name" value="alpha/beta hydrolase"/>
    <property type="match status" value="1"/>
</dbReference>
<protein>
    <recommendedName>
        <fullName evidence="3 12">Cutinase</fullName>
        <ecNumber evidence="3 12">3.1.1.74</ecNumber>
    </recommendedName>
</protein>
<evidence type="ECO:0000256" key="6">
    <source>
        <dbReference type="ARBA" id="ARBA00022729"/>
    </source>
</evidence>
<dbReference type="GO" id="GO:0050525">
    <property type="term" value="F:cutinase activity"/>
    <property type="evidence" value="ECO:0007669"/>
    <property type="project" value="UniProtKB-UniRule"/>
</dbReference>
<keyword evidence="14" id="KW-1185">Reference proteome</keyword>
<dbReference type="SMART" id="SM01110">
    <property type="entry name" value="Cutinase"/>
    <property type="match status" value="1"/>
</dbReference>
<dbReference type="AlphaFoldDB" id="A0A370TP23"/>
<organism evidence="13 14">
    <name type="scientific">Venustampulla echinocandica</name>
    <dbReference type="NCBI Taxonomy" id="2656787"/>
    <lineage>
        <taxon>Eukaryota</taxon>
        <taxon>Fungi</taxon>
        <taxon>Dikarya</taxon>
        <taxon>Ascomycota</taxon>
        <taxon>Pezizomycotina</taxon>
        <taxon>Leotiomycetes</taxon>
        <taxon>Helotiales</taxon>
        <taxon>Pleuroascaceae</taxon>
        <taxon>Venustampulla</taxon>
    </lineage>
</organism>
<evidence type="ECO:0000256" key="7">
    <source>
        <dbReference type="ARBA" id="ARBA00022801"/>
    </source>
</evidence>
<dbReference type="EMBL" id="NPIC01000003">
    <property type="protein sequence ID" value="RDL37274.1"/>
    <property type="molecule type" value="Genomic_DNA"/>
</dbReference>
<keyword evidence="4 12" id="KW-0719">Serine esterase</keyword>
<dbReference type="EC" id="3.1.1.74" evidence="3 12"/>
<dbReference type="STRING" id="2656787.A0A370TP23"/>
<keyword evidence="7 12" id="KW-0378">Hydrolase</keyword>
<evidence type="ECO:0000313" key="14">
    <source>
        <dbReference type="Proteomes" id="UP000254866"/>
    </source>
</evidence>
<feature type="active site" description="Nucleophile" evidence="10">
    <location>
        <position position="171"/>
    </location>
</feature>
<evidence type="ECO:0000256" key="5">
    <source>
        <dbReference type="ARBA" id="ARBA00022525"/>
    </source>
</evidence>
<keyword evidence="6 12" id="KW-0732">Signal</keyword>
<dbReference type="InterPro" id="IPR011150">
    <property type="entry name" value="Cutinase_monf"/>
</dbReference>
<evidence type="ECO:0000256" key="2">
    <source>
        <dbReference type="ARBA" id="ARBA00007534"/>
    </source>
</evidence>
<keyword evidence="5 12" id="KW-0964">Secreted</keyword>
<feature type="signal peptide" evidence="12">
    <location>
        <begin position="1"/>
        <end position="17"/>
    </location>
</feature>
<gene>
    <name evidence="13" type="ORF">BP5553_04707</name>
</gene>
<dbReference type="InterPro" id="IPR043580">
    <property type="entry name" value="CUTINASE_1"/>
</dbReference>
<comment type="similarity">
    <text evidence="2 12">Belongs to the cutinase family.</text>
</comment>
<dbReference type="PANTHER" id="PTHR48250:SF1">
    <property type="entry name" value="CUTINASE"/>
    <property type="match status" value="1"/>
</dbReference>
<dbReference type="SUPFAM" id="SSF53474">
    <property type="entry name" value="alpha/beta-Hydrolases"/>
    <property type="match status" value="1"/>
</dbReference>
<accession>A0A370TP23</accession>
<comment type="function">
    <text evidence="12">Catalyzes the hydrolysis of complex carboxylic polyesters found in the cell wall of plants. Degrades cutin, a macromolecule that forms the structure of the plant cuticle.</text>
</comment>
<evidence type="ECO:0000256" key="8">
    <source>
        <dbReference type="ARBA" id="ARBA00023157"/>
    </source>
</evidence>
<evidence type="ECO:0000256" key="1">
    <source>
        <dbReference type="ARBA" id="ARBA00004613"/>
    </source>
</evidence>
<dbReference type="GO" id="GO:0016052">
    <property type="term" value="P:carbohydrate catabolic process"/>
    <property type="evidence" value="ECO:0007669"/>
    <property type="project" value="TreeGrafter"/>
</dbReference>
<evidence type="ECO:0000256" key="11">
    <source>
        <dbReference type="PIRSR" id="PIRSR611150-2"/>
    </source>
</evidence>
<feature type="active site" evidence="10">
    <location>
        <position position="223"/>
    </location>
</feature>
<dbReference type="GO" id="GO:0005576">
    <property type="term" value="C:extracellular region"/>
    <property type="evidence" value="ECO:0007669"/>
    <property type="project" value="UniProtKB-SubCell"/>
</dbReference>
<keyword evidence="8 11" id="KW-1015">Disulfide bond</keyword>
<dbReference type="PANTHER" id="PTHR48250">
    <property type="entry name" value="CUTINASE 2-RELATED"/>
    <property type="match status" value="1"/>
</dbReference>
<evidence type="ECO:0000256" key="9">
    <source>
        <dbReference type="ARBA" id="ARBA00034045"/>
    </source>
</evidence>
<evidence type="ECO:0000256" key="12">
    <source>
        <dbReference type="RuleBase" id="RU361263"/>
    </source>
</evidence>
<evidence type="ECO:0000256" key="3">
    <source>
        <dbReference type="ARBA" id="ARBA00013095"/>
    </source>
</evidence>
<sequence>MRFNSVALLTLLGLAVASPVPAPVAEPLEKRDAALNAFLTVLLQFLPAVDGTISAVSGILTSFEQLVAGLTGEKTTYNELGGACKPYTVIFARGTTEPGNVGILVGPPFFSALKSRVGKSSVTIQGVNNYGASVQGYLAGGDPNGGPEMARQIEAARKACPNTKLIAGGYSQGGQIVHNAAKLLSADTAQWISKVVIFGDPFNGQAFGNIAASKTKVFCNQFDNICVNGDLILPAHLRYCENADAASAFVAS</sequence>
<comment type="subcellular location">
    <subcellularLocation>
        <location evidence="1 12">Secreted</location>
    </subcellularLocation>
</comment>
<dbReference type="InterPro" id="IPR029058">
    <property type="entry name" value="AB_hydrolase_fold"/>
</dbReference>
<dbReference type="PRINTS" id="PR00129">
    <property type="entry name" value="CUTINASE"/>
</dbReference>
<dbReference type="Pfam" id="PF01083">
    <property type="entry name" value="Cutinase"/>
    <property type="match status" value="1"/>
</dbReference>
<dbReference type="GeneID" id="43597556"/>
<dbReference type="OrthoDB" id="3225429at2759"/>
<evidence type="ECO:0000256" key="4">
    <source>
        <dbReference type="ARBA" id="ARBA00022487"/>
    </source>
</evidence>
<evidence type="ECO:0000313" key="13">
    <source>
        <dbReference type="EMBL" id="RDL37274.1"/>
    </source>
</evidence>
<proteinExistence type="inferred from homology"/>
<comment type="caution">
    <text evidence="13">The sequence shown here is derived from an EMBL/GenBank/DDBJ whole genome shotgun (WGS) entry which is preliminary data.</text>
</comment>